<protein>
    <recommendedName>
        <fullName evidence="1">DUF1653 domain-containing protein</fullName>
    </recommendedName>
</protein>
<organism evidence="2 3">
    <name type="scientific">Fusobacterium animalis F0419</name>
    <dbReference type="NCBI Taxonomy" id="999414"/>
    <lineage>
        <taxon>Bacteria</taxon>
        <taxon>Fusobacteriati</taxon>
        <taxon>Fusobacteriota</taxon>
        <taxon>Fusobacteriia</taxon>
        <taxon>Fusobacteriales</taxon>
        <taxon>Fusobacteriaceae</taxon>
        <taxon>Fusobacterium</taxon>
    </lineage>
</organism>
<proteinExistence type="predicted"/>
<reference evidence="2 3" key="1">
    <citation type="submission" date="2011-12" db="EMBL/GenBank/DDBJ databases">
        <title>The Genome Sequence of Fusobacterium nucleatum subsp. animalis OT 420.</title>
        <authorList>
            <consortium name="The Broad Institute Genome Sequencing Platform"/>
            <person name="Earl A."/>
            <person name="Ward D."/>
            <person name="Feldgarden M."/>
            <person name="Gevers D."/>
            <person name="Izard J."/>
            <person name="Blanton J.M."/>
            <person name="Mathney J."/>
            <person name="Tanner A.C."/>
            <person name="Dewhirst F.E."/>
            <person name="Young S.K."/>
            <person name="Zeng Q."/>
            <person name="Gargeya S."/>
            <person name="Fitzgerald M."/>
            <person name="Haas B."/>
            <person name="Abouelleil A."/>
            <person name="Alvarado L."/>
            <person name="Arachchi H.M."/>
            <person name="Berlin A."/>
            <person name="Chapman S.B."/>
            <person name="Gearin G."/>
            <person name="Goldberg J."/>
            <person name="Griggs A."/>
            <person name="Gujja S."/>
            <person name="Hansen M."/>
            <person name="Heiman D."/>
            <person name="Howarth C."/>
            <person name="Larimer J."/>
            <person name="Lui A."/>
            <person name="MacDonald P.J.P."/>
            <person name="McCowen C."/>
            <person name="Montmayeur A."/>
            <person name="Murphy C."/>
            <person name="Neiman D."/>
            <person name="Pearson M."/>
            <person name="Priest M."/>
            <person name="Roberts A."/>
            <person name="Saif S."/>
            <person name="Shea T."/>
            <person name="Sisk P."/>
            <person name="Stolte C."/>
            <person name="Sykes S."/>
            <person name="Wortman J."/>
            <person name="Nusbaum C."/>
            <person name="Birren B."/>
        </authorList>
    </citation>
    <scope>NUCLEOTIDE SEQUENCE [LARGE SCALE GENOMIC DNA]</scope>
    <source>
        <strain evidence="3">F0419</strain>
    </source>
</reference>
<dbReference type="InterPro" id="IPR023387">
    <property type="entry name" value="DUF1653-like_dom"/>
</dbReference>
<dbReference type="InterPro" id="IPR037135">
    <property type="entry name" value="DUF1653-like_dom_sf"/>
</dbReference>
<dbReference type="EMBL" id="AGEH01000014">
    <property type="protein sequence ID" value="EHO77582.1"/>
    <property type="molecule type" value="Genomic_DNA"/>
</dbReference>
<dbReference type="Proteomes" id="UP000004565">
    <property type="component" value="Unassembled WGS sequence"/>
</dbReference>
<accession>H1HFQ9</accession>
<comment type="caution">
    <text evidence="2">The sequence shown here is derived from an EMBL/GenBank/DDBJ whole genome shotgun (WGS) entry which is preliminary data.</text>
</comment>
<feature type="domain" description="DUF1653" evidence="1">
    <location>
        <begin position="9"/>
        <end position="72"/>
    </location>
</feature>
<sequence>MRKIIPNKVYIHFKGKEYKVLTFAKSTETGELLVIYQAMYGTQEIYARPYEMFILEVDKEKYPNVSQKYRFELKK</sequence>
<evidence type="ECO:0000313" key="3">
    <source>
        <dbReference type="Proteomes" id="UP000004565"/>
    </source>
</evidence>
<evidence type="ECO:0000313" key="2">
    <source>
        <dbReference type="EMBL" id="EHO77582.1"/>
    </source>
</evidence>
<name>H1HFQ9_9FUSO</name>
<evidence type="ECO:0000259" key="1">
    <source>
        <dbReference type="Pfam" id="PF07866"/>
    </source>
</evidence>
<dbReference type="AlphaFoldDB" id="H1HFQ9"/>
<dbReference type="HOGENOM" id="CLU_097488_3_1_0"/>
<dbReference type="Pfam" id="PF07866">
    <property type="entry name" value="DUF1653"/>
    <property type="match status" value="1"/>
</dbReference>
<gene>
    <name evidence="2" type="ORF">HMPREF9942_01310</name>
</gene>
<dbReference type="RefSeq" id="WP_005910054.1">
    <property type="nucleotide sequence ID" value="NZ_AKCE01000001.1"/>
</dbReference>
<dbReference type="Gene3D" id="2.30.30.320">
    <property type="entry name" value="DUF1653-like domain"/>
    <property type="match status" value="1"/>
</dbReference>
<dbReference type="PATRIC" id="fig|999414.3.peg.1306"/>